<sequence>MDSSLRVRPSSPLVHPAAANARSPELFQQELVPSYKTTDLFKIPAGRQERLMIGTAFRLLGQRLRRHCRKTMHIAQTALVLERRRGQTGRTDPERQVHLLAHGQRIEEAEVMIVPYEANFKREIAELAAALGPHSAQPGVLHAPTFDDEGVVGEENGHGFGVDEAAGEEDG</sequence>
<dbReference type="EMBL" id="CAJPDT010000015">
    <property type="protein sequence ID" value="CAF9915446.1"/>
    <property type="molecule type" value="Genomic_DNA"/>
</dbReference>
<comment type="caution">
    <text evidence="2">The sequence shown here is derived from an EMBL/GenBank/DDBJ whole genome shotgun (WGS) entry which is preliminary data.</text>
</comment>
<gene>
    <name evidence="2" type="ORF">IMSHALPRED_002607</name>
</gene>
<accession>A0A8H3EXN7</accession>
<evidence type="ECO:0000256" key="1">
    <source>
        <dbReference type="SAM" id="MobiDB-lite"/>
    </source>
</evidence>
<feature type="region of interest" description="Disordered" evidence="1">
    <location>
        <begin position="152"/>
        <end position="171"/>
    </location>
</feature>
<protein>
    <submittedName>
        <fullName evidence="2">Uncharacterized protein</fullName>
    </submittedName>
</protein>
<reference evidence="2" key="1">
    <citation type="submission" date="2021-03" db="EMBL/GenBank/DDBJ databases">
        <authorList>
            <person name="Tagirdzhanova G."/>
        </authorList>
    </citation>
    <scope>NUCLEOTIDE SEQUENCE</scope>
</reference>
<dbReference type="Proteomes" id="UP000664534">
    <property type="component" value="Unassembled WGS sequence"/>
</dbReference>
<dbReference type="AlphaFoldDB" id="A0A8H3EXN7"/>
<evidence type="ECO:0000313" key="2">
    <source>
        <dbReference type="EMBL" id="CAF9915446.1"/>
    </source>
</evidence>
<evidence type="ECO:0000313" key="3">
    <source>
        <dbReference type="Proteomes" id="UP000664534"/>
    </source>
</evidence>
<organism evidence="2 3">
    <name type="scientific">Imshaugia aleurites</name>
    <dbReference type="NCBI Taxonomy" id="172621"/>
    <lineage>
        <taxon>Eukaryota</taxon>
        <taxon>Fungi</taxon>
        <taxon>Dikarya</taxon>
        <taxon>Ascomycota</taxon>
        <taxon>Pezizomycotina</taxon>
        <taxon>Lecanoromycetes</taxon>
        <taxon>OSLEUM clade</taxon>
        <taxon>Lecanoromycetidae</taxon>
        <taxon>Lecanorales</taxon>
        <taxon>Lecanorineae</taxon>
        <taxon>Parmeliaceae</taxon>
        <taxon>Imshaugia</taxon>
    </lineage>
</organism>
<proteinExistence type="predicted"/>
<name>A0A8H3EXN7_9LECA</name>
<keyword evidence="3" id="KW-1185">Reference proteome</keyword>